<evidence type="ECO:0000313" key="2">
    <source>
        <dbReference type="EMBL" id="SFW22585.1"/>
    </source>
</evidence>
<dbReference type="Proteomes" id="UP000183461">
    <property type="component" value="Unassembled WGS sequence"/>
</dbReference>
<dbReference type="InterPro" id="IPR027417">
    <property type="entry name" value="P-loop_NTPase"/>
</dbReference>
<proteinExistence type="predicted"/>
<dbReference type="GO" id="GO:0016887">
    <property type="term" value="F:ATP hydrolysis activity"/>
    <property type="evidence" value="ECO:0007669"/>
    <property type="project" value="InterPro"/>
</dbReference>
<sequence length="712" mass="82228">MIIKNDEHEWFPSIEEYTPGLSVEDWLDLLNDPEVFDENSLTVIKAFYDIGGQATCKELSIKYGKDPGFYSMISKKLAKRIHKKTNCPLINDDLKENAEWWTILYVGKEADKQQEGVYIWKLRDELKEALYIQASSAPKAWLLAWNPNNYDWESVDDQYNYYTMLKKVQNGDKYTEAWRCHSTKVKSGDRIFIIRLGVNPKGIVATGYAYSDSYEKNGTRLVDITITDTKDYKSEKIISQEQLKTLFPEQQWSPQASGISIKPDAAQWLIDNWNKTDEQPIEIISPSNSEFLKYFSPLVQALKELGGSAARKEAHEKVIELMGITDEELSVTYEKTGASRVINQIDFARNDLAREGIISNGTKGVWALTELGMIIDMTMELAGLIHMKWVKINAAKRKGEPIPVIDLSQYYKKQKDHKYTKNDFLKEVFITESDYDKLRSLVIRKKNVILQGAPGVGKTFSAKRLAYSIIGEKNENRICMVQFHQNYSYEDFIMGYRPNDQGGFELQSGIFYNFCIRCKENPDKPYFFIIDEINRGNLSKIFGELLMLIETDKRGERHKLNLVYGGTSFYIPENLHIIGMMNTADRSLAMIDYALRRRFSFYTMKPAFENADNNGFGSYTADIDCKLYHSVISKIIGLNNDIRIDTTLGKGFEIGHSYFSPEDISVINDEWVRNVVEYEIIPLIEEYWFDNDKKLDEWSKALYQIIGEKYDS</sequence>
<reference evidence="2 3" key="1">
    <citation type="submission" date="2016-11" db="EMBL/GenBank/DDBJ databases">
        <authorList>
            <person name="Jaros S."/>
            <person name="Januszkiewicz K."/>
            <person name="Wedrychowicz H."/>
        </authorList>
    </citation>
    <scope>NUCLEOTIDE SEQUENCE [LARGE SCALE GENOMIC DNA]</scope>
    <source>
        <strain evidence="2 3">YL228</strain>
    </source>
</reference>
<organism evidence="2 3">
    <name type="scientific">Ruminococcus flavefaciens</name>
    <dbReference type="NCBI Taxonomy" id="1265"/>
    <lineage>
        <taxon>Bacteria</taxon>
        <taxon>Bacillati</taxon>
        <taxon>Bacillota</taxon>
        <taxon>Clostridia</taxon>
        <taxon>Eubacteriales</taxon>
        <taxon>Oscillospiraceae</taxon>
        <taxon>Ruminococcus</taxon>
    </lineage>
</organism>
<dbReference type="InterPro" id="IPR003593">
    <property type="entry name" value="AAA+_ATPase"/>
</dbReference>
<dbReference type="Pfam" id="PF07728">
    <property type="entry name" value="AAA_5"/>
    <property type="match status" value="1"/>
</dbReference>
<dbReference type="InterPro" id="IPR025745">
    <property type="entry name" value="Mrr-like_N_dom"/>
</dbReference>
<dbReference type="InterPro" id="IPR052934">
    <property type="entry name" value="Methyl-DNA_Rec/Restrict_Enz"/>
</dbReference>
<protein>
    <submittedName>
        <fullName evidence="2">Mrr N-terminal domain-containing protein</fullName>
    </submittedName>
</protein>
<dbReference type="PANTHER" id="PTHR37291:SF1">
    <property type="entry name" value="TYPE IV METHYL-DIRECTED RESTRICTION ENZYME ECOKMCRB SUBUNIT"/>
    <property type="match status" value="1"/>
</dbReference>
<dbReference type="InterPro" id="IPR011704">
    <property type="entry name" value="ATPase_dyneun-rel_AAA"/>
</dbReference>
<dbReference type="SMART" id="SM00382">
    <property type="entry name" value="AAA"/>
    <property type="match status" value="1"/>
</dbReference>
<dbReference type="GO" id="GO:0005524">
    <property type="term" value="F:ATP binding"/>
    <property type="evidence" value="ECO:0007669"/>
    <property type="project" value="InterPro"/>
</dbReference>
<name>A0A1K1MHN7_RUMFL</name>
<dbReference type="EMBL" id="FPIP01000002">
    <property type="protein sequence ID" value="SFW22585.1"/>
    <property type="molecule type" value="Genomic_DNA"/>
</dbReference>
<gene>
    <name evidence="2" type="ORF">SAMN02910280_1214</name>
</gene>
<dbReference type="SUPFAM" id="SSF52540">
    <property type="entry name" value="P-loop containing nucleoside triphosphate hydrolases"/>
    <property type="match status" value="1"/>
</dbReference>
<dbReference type="RefSeq" id="WP_072299578.1">
    <property type="nucleotide sequence ID" value="NZ_FPIP01000002.1"/>
</dbReference>
<dbReference type="Gene3D" id="3.40.50.300">
    <property type="entry name" value="P-loop containing nucleotide triphosphate hydrolases"/>
    <property type="match status" value="1"/>
</dbReference>
<feature type="domain" description="AAA+ ATPase" evidence="1">
    <location>
        <begin position="444"/>
        <end position="605"/>
    </location>
</feature>
<accession>A0A1K1MHN7</accession>
<dbReference type="Pfam" id="PF14338">
    <property type="entry name" value="Mrr_N"/>
    <property type="match status" value="1"/>
</dbReference>
<evidence type="ECO:0000259" key="1">
    <source>
        <dbReference type="SMART" id="SM00382"/>
    </source>
</evidence>
<evidence type="ECO:0000313" key="3">
    <source>
        <dbReference type="Proteomes" id="UP000183461"/>
    </source>
</evidence>
<dbReference type="CDD" id="cd00009">
    <property type="entry name" value="AAA"/>
    <property type="match status" value="1"/>
</dbReference>
<dbReference type="AlphaFoldDB" id="A0A1K1MHN7"/>
<dbReference type="PANTHER" id="PTHR37291">
    <property type="entry name" value="5-METHYLCYTOSINE-SPECIFIC RESTRICTION ENZYME B"/>
    <property type="match status" value="1"/>
</dbReference>